<feature type="region of interest" description="Disordered" evidence="1">
    <location>
        <begin position="617"/>
        <end position="668"/>
    </location>
</feature>
<dbReference type="OrthoDB" id="2138997at2759"/>
<dbReference type="GeneID" id="18239048"/>
<feature type="region of interest" description="Disordered" evidence="1">
    <location>
        <begin position="280"/>
        <end position="315"/>
    </location>
</feature>
<reference evidence="2 3" key="1">
    <citation type="submission" date="2009-12" db="EMBL/GenBank/DDBJ databases">
        <title>The draft genome of Batrachochytrium dendrobatidis.</title>
        <authorList>
            <consortium name="US DOE Joint Genome Institute (JGI-PGF)"/>
            <person name="Kuo A."/>
            <person name="Salamov A."/>
            <person name="Schmutz J."/>
            <person name="Lucas S."/>
            <person name="Pitluck S."/>
            <person name="Rosenblum E."/>
            <person name="Stajich J."/>
            <person name="Eisen M."/>
            <person name="Grigoriev I.V."/>
        </authorList>
    </citation>
    <scope>NUCLEOTIDE SEQUENCE [LARGE SCALE GENOMIC DNA]</scope>
    <source>
        <strain evidence="3">JAM81 / FGSC 10211</strain>
    </source>
</reference>
<name>F4P7P2_BATDJ</name>
<feature type="compositionally biased region" description="Polar residues" evidence="1">
    <location>
        <begin position="645"/>
        <end position="668"/>
    </location>
</feature>
<evidence type="ECO:0000256" key="1">
    <source>
        <dbReference type="SAM" id="MobiDB-lite"/>
    </source>
</evidence>
<sequence>MSKTHSWALQKVQEKSLHRNDMITINSRPPWLKFIPQNVQSSDPSTTSTANTCSIKVFPRTIQNHAKAAHLETKLEIDMMRQFTGLGKPQRDTLLRIIDKNARIRQRMGFPIGVFELMQDDTYDYAFKFPQSSHFSKSSQSISANTDTAPHARLKEFHPLDVSLANVGQSTLGDGLPSIPQGIVVTPADDNHPALKSHFPSIYFQNATSSEPTQLSSSDYSDNSIVSESILRNQATSISRLESISEFHHLLKHDDSMSEGNITDDLADLEFPIEEYSTKSKLKVDESDSNDDHAPSASSKSTLEKSPALTPKQKYSHLVDMGKKGLTVGQRTATKQDLEYEAMMEMKLVSTDLQKWVVDVIDNSVNLDPDILAEVNRMSELAAAAMTPGTEKHAVTGSQQIKSLQPTAKALLALEKVDTSGFDVLLNACKPSILEAKPPVRLNVVHEINPPDALVSTLQKNLGMSIIDKKKAGADSKKKVLPEIESSFTYKRKFCRQKTRYGAWYVPPKKWNEQSHSHTKSPETNQADDFSHRRFGGIVQEKLDEINRKREIDYDHFMRELEHGNNGPASSGSMNGSAPLAENALIFPAVSSAQSINGGSTVISSIGTDIDKIGQTETTADGNQTIATNSESNGNTKGPRMSVSRGASQGKPQTASRKASTQYSKKSN</sequence>
<keyword evidence="3" id="KW-1185">Reference proteome</keyword>
<proteinExistence type="predicted"/>
<dbReference type="InParanoid" id="F4P7P2"/>
<dbReference type="Proteomes" id="UP000007241">
    <property type="component" value="Unassembled WGS sequence"/>
</dbReference>
<dbReference type="RefSeq" id="XP_006680683.1">
    <property type="nucleotide sequence ID" value="XM_006680620.1"/>
</dbReference>
<dbReference type="AlphaFoldDB" id="F4P7P2"/>
<organism evidence="2 3">
    <name type="scientific">Batrachochytrium dendrobatidis (strain JAM81 / FGSC 10211)</name>
    <name type="common">Frog chytrid fungus</name>
    <dbReference type="NCBI Taxonomy" id="684364"/>
    <lineage>
        <taxon>Eukaryota</taxon>
        <taxon>Fungi</taxon>
        <taxon>Fungi incertae sedis</taxon>
        <taxon>Chytridiomycota</taxon>
        <taxon>Chytridiomycota incertae sedis</taxon>
        <taxon>Chytridiomycetes</taxon>
        <taxon>Rhizophydiales</taxon>
        <taxon>Rhizophydiales incertae sedis</taxon>
        <taxon>Batrachochytrium</taxon>
    </lineage>
</organism>
<dbReference type="HOGENOM" id="CLU_411010_0_0_1"/>
<evidence type="ECO:0000313" key="2">
    <source>
        <dbReference type="EMBL" id="EGF78458.1"/>
    </source>
</evidence>
<evidence type="ECO:0000313" key="3">
    <source>
        <dbReference type="Proteomes" id="UP000007241"/>
    </source>
</evidence>
<gene>
    <name evidence="2" type="ORF">BATDEDRAFT_26494</name>
</gene>
<dbReference type="EMBL" id="GL882888">
    <property type="protein sequence ID" value="EGF78458.1"/>
    <property type="molecule type" value="Genomic_DNA"/>
</dbReference>
<feature type="compositionally biased region" description="Polar residues" evidence="1">
    <location>
        <begin position="617"/>
        <end position="636"/>
    </location>
</feature>
<feature type="compositionally biased region" description="Basic and acidic residues" evidence="1">
    <location>
        <begin position="280"/>
        <end position="294"/>
    </location>
</feature>
<accession>F4P7P2</accession>
<protein>
    <submittedName>
        <fullName evidence="2">Uncharacterized protein</fullName>
    </submittedName>
</protein>